<evidence type="ECO:0000256" key="1">
    <source>
        <dbReference type="SAM" id="Phobius"/>
    </source>
</evidence>
<evidence type="ECO:0000313" key="3">
    <source>
        <dbReference type="Proteomes" id="UP000663552"/>
    </source>
</evidence>
<evidence type="ECO:0000313" key="2">
    <source>
        <dbReference type="EMBL" id="QSD63027.1"/>
    </source>
</evidence>
<dbReference type="AlphaFoldDB" id="A0A896TAD5"/>
<dbReference type="RefSeq" id="WP_021215502.1">
    <property type="nucleotide sequence ID" value="NZ_CP032148.2"/>
</dbReference>
<keyword evidence="1" id="KW-1133">Transmembrane helix</keyword>
<proteinExistence type="predicted"/>
<protein>
    <submittedName>
        <fullName evidence="2">Uncharacterized protein</fullName>
    </submittedName>
</protein>
<keyword evidence="1" id="KW-0472">Membrane</keyword>
<name>A0A896TAD5_LACLC</name>
<organism evidence="2 3">
    <name type="scientific">Lactococcus lactis subsp. cremoris</name>
    <name type="common">Streptococcus cremoris</name>
    <dbReference type="NCBI Taxonomy" id="1359"/>
    <lineage>
        <taxon>Bacteria</taxon>
        <taxon>Bacillati</taxon>
        <taxon>Bacillota</taxon>
        <taxon>Bacilli</taxon>
        <taxon>Lactobacillales</taxon>
        <taxon>Streptococcaceae</taxon>
        <taxon>Lactococcus</taxon>
    </lineage>
</organism>
<keyword evidence="1" id="KW-0812">Transmembrane</keyword>
<dbReference type="Proteomes" id="UP000663552">
    <property type="component" value="Chromosome"/>
</dbReference>
<sequence length="90" mass="10309">MFDNQSQELDDDKKTEIIESTDVSNFKARLWTGLIILAILLVGIFGYFQKKAKTQSTFMVNKNYLVIDDDTNTTEFGFKLYPKITCKGPC</sequence>
<feature type="transmembrane region" description="Helical" evidence="1">
    <location>
        <begin position="30"/>
        <end position="48"/>
    </location>
</feature>
<accession>A0A896TAD5</accession>
<reference evidence="2" key="1">
    <citation type="journal article" date="2020" name="Mol. Microbiol.">
        <title>The CWPS Rubik's cube: Linking diversity of cell wall polysaccharide structures with the encoded biosynthetic machinery of selected Lactococcus lactis strains.</title>
        <authorList>
            <person name="Mahony J."/>
            <person name="Frantzen C."/>
            <person name="Vinogradov E."/>
            <person name="Sadovskaya I."/>
            <person name="Theodorou I."/>
            <person name="Kelleher P."/>
            <person name="Chapot-Chartier M.P."/>
            <person name="Cambillau C."/>
            <person name="Holo H."/>
            <person name="van Sinderen D."/>
        </authorList>
    </citation>
    <scope>NUCLEOTIDE SEQUENCE</scope>
    <source>
        <strain evidence="2">1196</strain>
    </source>
</reference>
<dbReference type="EMBL" id="CP032148">
    <property type="protein sequence ID" value="QSD63027.1"/>
    <property type="molecule type" value="Genomic_DNA"/>
</dbReference>
<gene>
    <name evidence="2" type="ORF">LL1196_1401</name>
</gene>